<name>J3LNT4_ORYBR</name>
<protein>
    <submittedName>
        <fullName evidence="2">Uncharacterized protein</fullName>
    </submittedName>
</protein>
<reference evidence="2" key="1">
    <citation type="journal article" date="2013" name="Nat. Commun.">
        <title>Whole-genome sequencing of Oryza brachyantha reveals mechanisms underlying Oryza genome evolution.</title>
        <authorList>
            <person name="Chen J."/>
            <person name="Huang Q."/>
            <person name="Gao D."/>
            <person name="Wang J."/>
            <person name="Lang Y."/>
            <person name="Liu T."/>
            <person name="Li B."/>
            <person name="Bai Z."/>
            <person name="Luis Goicoechea J."/>
            <person name="Liang C."/>
            <person name="Chen C."/>
            <person name="Zhang W."/>
            <person name="Sun S."/>
            <person name="Liao Y."/>
            <person name="Zhang X."/>
            <person name="Yang L."/>
            <person name="Song C."/>
            <person name="Wang M."/>
            <person name="Shi J."/>
            <person name="Liu G."/>
            <person name="Liu J."/>
            <person name="Zhou H."/>
            <person name="Zhou W."/>
            <person name="Yu Q."/>
            <person name="An N."/>
            <person name="Chen Y."/>
            <person name="Cai Q."/>
            <person name="Wang B."/>
            <person name="Liu B."/>
            <person name="Min J."/>
            <person name="Huang Y."/>
            <person name="Wu H."/>
            <person name="Li Z."/>
            <person name="Zhang Y."/>
            <person name="Yin Y."/>
            <person name="Song W."/>
            <person name="Jiang J."/>
            <person name="Jackson S.A."/>
            <person name="Wing R.A."/>
            <person name="Wang J."/>
            <person name="Chen M."/>
        </authorList>
    </citation>
    <scope>NUCLEOTIDE SEQUENCE [LARGE SCALE GENOMIC DNA]</scope>
    <source>
        <strain evidence="2">cv. IRGC 101232</strain>
    </source>
</reference>
<sequence>MAESCCTYMHEMDDVHRWLPSEILGDIGISESDTAERRRVAVVEDLAVRLAGVLGGGAGEMAAPCHRPQVRGGAAADPRHANHHAPAAAARPHTNVPPSQCRAQRHRRGNEAAAAMARRQQELRQAMAANVAQMQQLAVPGAPAPSCPDLALPQEWTY</sequence>
<evidence type="ECO:0000256" key="1">
    <source>
        <dbReference type="SAM" id="MobiDB-lite"/>
    </source>
</evidence>
<dbReference type="Gramene" id="OB03G27100.1">
    <property type="protein sequence ID" value="OB03G27100.1"/>
    <property type="gene ID" value="OB03G27100"/>
</dbReference>
<accession>J3LNT4</accession>
<feature type="region of interest" description="Disordered" evidence="1">
    <location>
        <begin position="69"/>
        <end position="113"/>
    </location>
</feature>
<dbReference type="HOGENOM" id="CLU_1671992_0_0_1"/>
<proteinExistence type="predicted"/>
<dbReference type="Proteomes" id="UP000006038">
    <property type="component" value="Chromosome 3"/>
</dbReference>
<keyword evidence="3" id="KW-1185">Reference proteome</keyword>
<organism evidence="2">
    <name type="scientific">Oryza brachyantha</name>
    <name type="common">malo sina</name>
    <dbReference type="NCBI Taxonomy" id="4533"/>
    <lineage>
        <taxon>Eukaryota</taxon>
        <taxon>Viridiplantae</taxon>
        <taxon>Streptophyta</taxon>
        <taxon>Embryophyta</taxon>
        <taxon>Tracheophyta</taxon>
        <taxon>Spermatophyta</taxon>
        <taxon>Magnoliopsida</taxon>
        <taxon>Liliopsida</taxon>
        <taxon>Poales</taxon>
        <taxon>Poaceae</taxon>
        <taxon>BOP clade</taxon>
        <taxon>Oryzoideae</taxon>
        <taxon>Oryzeae</taxon>
        <taxon>Oryzinae</taxon>
        <taxon>Oryza</taxon>
    </lineage>
</organism>
<dbReference type="EnsemblPlants" id="OB03G27100.1">
    <property type="protein sequence ID" value="OB03G27100.1"/>
    <property type="gene ID" value="OB03G27100"/>
</dbReference>
<feature type="compositionally biased region" description="Low complexity" evidence="1">
    <location>
        <begin position="84"/>
        <end position="93"/>
    </location>
</feature>
<evidence type="ECO:0000313" key="2">
    <source>
        <dbReference type="EnsemblPlants" id="OB03G27100.1"/>
    </source>
</evidence>
<evidence type="ECO:0000313" key="3">
    <source>
        <dbReference type="Proteomes" id="UP000006038"/>
    </source>
</evidence>
<dbReference type="AlphaFoldDB" id="J3LNT4"/>
<reference evidence="2" key="2">
    <citation type="submission" date="2013-04" db="UniProtKB">
        <authorList>
            <consortium name="EnsemblPlants"/>
        </authorList>
    </citation>
    <scope>IDENTIFICATION</scope>
</reference>